<dbReference type="EMBL" id="BLAL01000026">
    <property type="protein sequence ID" value="GES76799.1"/>
    <property type="molecule type" value="Genomic_DNA"/>
</dbReference>
<organism evidence="1 2">
    <name type="scientific">Rhizophagus clarus</name>
    <dbReference type="NCBI Taxonomy" id="94130"/>
    <lineage>
        <taxon>Eukaryota</taxon>
        <taxon>Fungi</taxon>
        <taxon>Fungi incertae sedis</taxon>
        <taxon>Mucoromycota</taxon>
        <taxon>Glomeromycotina</taxon>
        <taxon>Glomeromycetes</taxon>
        <taxon>Glomerales</taxon>
        <taxon>Glomeraceae</taxon>
        <taxon>Rhizophagus</taxon>
    </lineage>
</organism>
<dbReference type="AlphaFoldDB" id="A0A8H3L001"/>
<comment type="caution">
    <text evidence="1">The sequence shown here is derived from an EMBL/GenBank/DDBJ whole genome shotgun (WGS) entry which is preliminary data.</text>
</comment>
<dbReference type="OrthoDB" id="2425091at2759"/>
<gene>
    <name evidence="1" type="ORF">RCL2_000418500</name>
</gene>
<sequence>MLCIIAVIDNNYKLRIVISAIIEDETLNTYQWLFDAILTETVAVKYLSDTLYINKESWAIPWIHKRFTKYTEN</sequence>
<name>A0A8H3L001_9GLOM</name>
<evidence type="ECO:0000313" key="1">
    <source>
        <dbReference type="EMBL" id="GES76799.1"/>
    </source>
</evidence>
<reference evidence="1" key="1">
    <citation type="submission" date="2019-10" db="EMBL/GenBank/DDBJ databases">
        <title>Conservation and host-specific expression of non-tandemly repeated heterogenous ribosome RNA gene in arbuscular mycorrhizal fungi.</title>
        <authorList>
            <person name="Maeda T."/>
            <person name="Kobayashi Y."/>
            <person name="Nakagawa T."/>
            <person name="Ezawa T."/>
            <person name="Yamaguchi K."/>
            <person name="Bino T."/>
            <person name="Nishimoto Y."/>
            <person name="Shigenobu S."/>
            <person name="Kawaguchi M."/>
        </authorList>
    </citation>
    <scope>NUCLEOTIDE SEQUENCE</scope>
    <source>
        <strain evidence="1">HR1</strain>
    </source>
</reference>
<dbReference type="Proteomes" id="UP000615446">
    <property type="component" value="Unassembled WGS sequence"/>
</dbReference>
<evidence type="ECO:0008006" key="3">
    <source>
        <dbReference type="Google" id="ProtNLM"/>
    </source>
</evidence>
<protein>
    <recommendedName>
        <fullName evidence="3">MULE transposase domain-containing protein</fullName>
    </recommendedName>
</protein>
<evidence type="ECO:0000313" key="2">
    <source>
        <dbReference type="Proteomes" id="UP000615446"/>
    </source>
</evidence>
<proteinExistence type="predicted"/>
<accession>A0A8H3L001</accession>